<sequence>MIHHFGRSGVFGSQAGGDPRPTPGTTAGCSHRGMKPTSKGDVLNQPLPHRTVCTPIVCLLAIVTCLCAALPGPAAAYDIYAPLKQRLIQDGLRPNVVSLAFQPPPPPQYKIVALTFRIREGKRSYAQFLTPASIAKAQQFLDRHAATFARAESASGVDRRVIAAILLVETRFGSYTGQTPTLAVFSTFAVMDQRENRDKIWSMLTVRDRKRWNRDAFDRKMMDRSKWAYQELSSLLRWADSNGMDVQAYRGSVMGAIGWAQFLPSSLVRYGMDGDQDGVVDLFTAQDAIFSVANYLRGHGWTEARTEAEKERVIYAYNHSRPYCEAVLGIADRLRL</sequence>
<dbReference type="PANTHER" id="PTHR30163">
    <property type="entry name" value="MEMBRANE-BOUND LYTIC MUREIN TRANSGLYCOSYLASE B"/>
    <property type="match status" value="1"/>
</dbReference>
<feature type="domain" description="Transglycosylase SLT" evidence="2">
    <location>
        <begin position="80"/>
        <end position="305"/>
    </location>
</feature>
<accession>A0LML5</accession>
<dbReference type="KEGG" id="sfu:Sfum_3035"/>
<dbReference type="InterPro" id="IPR023346">
    <property type="entry name" value="Lysozyme-like_dom_sf"/>
</dbReference>
<evidence type="ECO:0000259" key="2">
    <source>
        <dbReference type="Pfam" id="PF13406"/>
    </source>
</evidence>
<reference evidence="3 5" key="1">
    <citation type="submission" date="2006-10" db="EMBL/GenBank/DDBJ databases">
        <title>Complete sequence of Syntrophobacter fumaroxidans MPOB.</title>
        <authorList>
            <consortium name="US DOE Joint Genome Institute"/>
            <person name="Copeland A."/>
            <person name="Lucas S."/>
            <person name="Lapidus A."/>
            <person name="Barry K."/>
            <person name="Detter J.C."/>
            <person name="Glavina del Rio T."/>
            <person name="Hammon N."/>
            <person name="Israni S."/>
            <person name="Pitluck S."/>
            <person name="Goltsman E.G."/>
            <person name="Martinez M."/>
            <person name="Schmutz J."/>
            <person name="Larimer F."/>
            <person name="Land M."/>
            <person name="Hauser L."/>
            <person name="Kyrpides N."/>
            <person name="Kim E."/>
            <person name="Boone D.R."/>
            <person name="Brockman F."/>
            <person name="Culley D."/>
            <person name="Ferry J."/>
            <person name="Gunsalus R."/>
            <person name="McInerney M.J."/>
            <person name="Morrison M."/>
            <person name="Plugge C."/>
            <person name="Rohlin L."/>
            <person name="Scholten J."/>
            <person name="Sieber J."/>
            <person name="Stams A.J.M."/>
            <person name="Worm P."/>
            <person name="Henstra A.M."/>
            <person name="Richardson P."/>
        </authorList>
    </citation>
    <scope>NUCLEOTIDE SEQUENCE [LARGE SCALE GENOMIC DNA]</scope>
    <source>
        <strain evidence="5">DSM 10017 / MPOB</strain>
        <strain evidence="3">MPOB</strain>
    </source>
</reference>
<dbReference type="InterPro" id="IPR031304">
    <property type="entry name" value="SLT_2"/>
</dbReference>
<dbReference type="InParanoid" id="A0LML5"/>
<dbReference type="HOGENOM" id="CLU_035402_2_1_7"/>
<dbReference type="GO" id="GO:0009253">
    <property type="term" value="P:peptidoglycan catabolic process"/>
    <property type="evidence" value="ECO:0007669"/>
    <property type="project" value="TreeGrafter"/>
</dbReference>
<dbReference type="EMBL" id="CP000478">
    <property type="protein sequence ID" value="ABK18709.1"/>
    <property type="molecule type" value="Genomic_DNA"/>
</dbReference>
<dbReference type="EMBL" id="CP000478">
    <property type="protein sequence ID" value="ABK18667.1"/>
    <property type="molecule type" value="Genomic_DNA"/>
</dbReference>
<dbReference type="Gene3D" id="1.10.530.10">
    <property type="match status" value="1"/>
</dbReference>
<dbReference type="SUPFAM" id="SSF53955">
    <property type="entry name" value="Lysozyme-like"/>
    <property type="match status" value="1"/>
</dbReference>
<evidence type="ECO:0000256" key="1">
    <source>
        <dbReference type="SAM" id="MobiDB-lite"/>
    </source>
</evidence>
<evidence type="ECO:0000313" key="4">
    <source>
        <dbReference type="EMBL" id="ABK18709.1"/>
    </source>
</evidence>
<dbReference type="CDD" id="cd13399">
    <property type="entry name" value="Slt35-like"/>
    <property type="match status" value="1"/>
</dbReference>
<protein>
    <submittedName>
        <fullName evidence="3">Membrane-bound lytic murein transglycosylase B-like</fullName>
    </submittedName>
</protein>
<dbReference type="Gene3D" id="1.10.8.350">
    <property type="entry name" value="Bacterial muramidase"/>
    <property type="match status" value="1"/>
</dbReference>
<proteinExistence type="predicted"/>
<name>A0LML5_SYNFM</name>
<organism evidence="3 5">
    <name type="scientific">Syntrophobacter fumaroxidans (strain DSM 10017 / MPOB)</name>
    <dbReference type="NCBI Taxonomy" id="335543"/>
    <lineage>
        <taxon>Bacteria</taxon>
        <taxon>Pseudomonadati</taxon>
        <taxon>Thermodesulfobacteriota</taxon>
        <taxon>Syntrophobacteria</taxon>
        <taxon>Syntrophobacterales</taxon>
        <taxon>Syntrophobacteraceae</taxon>
        <taxon>Syntrophobacter</taxon>
    </lineage>
</organism>
<dbReference type="AlphaFoldDB" id="A0LML5"/>
<evidence type="ECO:0000313" key="5">
    <source>
        <dbReference type="Proteomes" id="UP000001784"/>
    </source>
</evidence>
<dbReference type="PANTHER" id="PTHR30163:SF8">
    <property type="entry name" value="LYTIC MUREIN TRANSGLYCOSYLASE"/>
    <property type="match status" value="1"/>
</dbReference>
<dbReference type="CAZy" id="GH103">
    <property type="family name" value="Glycoside Hydrolase Family 103"/>
</dbReference>
<dbReference type="Pfam" id="PF13406">
    <property type="entry name" value="SLT_2"/>
    <property type="match status" value="1"/>
</dbReference>
<dbReference type="Proteomes" id="UP000001784">
    <property type="component" value="Chromosome"/>
</dbReference>
<evidence type="ECO:0000313" key="3">
    <source>
        <dbReference type="EMBL" id="ABK18667.1"/>
    </source>
</evidence>
<dbReference type="KEGG" id="sfu:Sfum_2993"/>
<dbReference type="eggNOG" id="COG2951">
    <property type="taxonomic scope" value="Bacteria"/>
</dbReference>
<dbReference type="InterPro" id="IPR043426">
    <property type="entry name" value="MltB-like"/>
</dbReference>
<dbReference type="STRING" id="335543.Sfum_2993"/>
<keyword evidence="5" id="KW-1185">Reference proteome</keyword>
<gene>
    <name evidence="3" type="ordered locus">Sfum_2993</name>
    <name evidence="4" type="ordered locus">Sfum_3035</name>
</gene>
<feature type="region of interest" description="Disordered" evidence="1">
    <location>
        <begin position="1"/>
        <end position="44"/>
    </location>
</feature>
<dbReference type="GO" id="GO:0008933">
    <property type="term" value="F:peptidoglycan lytic transglycosylase activity"/>
    <property type="evidence" value="ECO:0007669"/>
    <property type="project" value="TreeGrafter"/>
</dbReference>